<accession>A0ABQ5V8Q7</accession>
<keyword evidence="3" id="KW-1185">Reference proteome</keyword>
<reference evidence="2" key="1">
    <citation type="journal article" date="2014" name="Int. J. Syst. Evol. Microbiol.">
        <title>Complete genome of a new Firmicutes species belonging to the dominant human colonic microbiota ('Ruminococcus bicirculans') reveals two chromosomes and a selective capacity to utilize plant glucans.</title>
        <authorList>
            <consortium name="NISC Comparative Sequencing Program"/>
            <person name="Wegmann U."/>
            <person name="Louis P."/>
            <person name="Goesmann A."/>
            <person name="Henrissat B."/>
            <person name="Duncan S.H."/>
            <person name="Flint H.J."/>
        </authorList>
    </citation>
    <scope>NUCLEOTIDE SEQUENCE</scope>
    <source>
        <strain evidence="2">NBRC 108219</strain>
    </source>
</reference>
<feature type="signal peptide" evidence="1">
    <location>
        <begin position="1"/>
        <end position="19"/>
    </location>
</feature>
<name>A0ABQ5V8Q7_9PROT</name>
<evidence type="ECO:0000313" key="2">
    <source>
        <dbReference type="EMBL" id="GLQ23833.1"/>
    </source>
</evidence>
<proteinExistence type="predicted"/>
<sequence>MTRFLIITALLGFATPSFAGDITRAEPGADFEWKSTECIRPSRPFLTKGAPQAQEKMQAYALKVSYYIDCLKQEAQRDFDRAQMDMQIAVQSKLQKEVDALEDDVEAMARSQ</sequence>
<reference evidence="2" key="2">
    <citation type="submission" date="2023-01" db="EMBL/GenBank/DDBJ databases">
        <title>Draft genome sequence of Algimonas ampicilliniresistens strain NBRC 108219.</title>
        <authorList>
            <person name="Sun Q."/>
            <person name="Mori K."/>
        </authorList>
    </citation>
    <scope>NUCLEOTIDE SEQUENCE</scope>
    <source>
        <strain evidence="2">NBRC 108219</strain>
    </source>
</reference>
<dbReference type="Proteomes" id="UP001161391">
    <property type="component" value="Unassembled WGS sequence"/>
</dbReference>
<protein>
    <submittedName>
        <fullName evidence="2">Uncharacterized protein</fullName>
    </submittedName>
</protein>
<dbReference type="EMBL" id="BSNK01000002">
    <property type="protein sequence ID" value="GLQ23833.1"/>
    <property type="molecule type" value="Genomic_DNA"/>
</dbReference>
<evidence type="ECO:0000313" key="3">
    <source>
        <dbReference type="Proteomes" id="UP001161391"/>
    </source>
</evidence>
<evidence type="ECO:0000256" key="1">
    <source>
        <dbReference type="SAM" id="SignalP"/>
    </source>
</evidence>
<feature type="chain" id="PRO_5046220766" evidence="1">
    <location>
        <begin position="20"/>
        <end position="112"/>
    </location>
</feature>
<gene>
    <name evidence="2" type="ORF">GCM10007853_17070</name>
</gene>
<keyword evidence="1" id="KW-0732">Signal</keyword>
<comment type="caution">
    <text evidence="2">The sequence shown here is derived from an EMBL/GenBank/DDBJ whole genome shotgun (WGS) entry which is preliminary data.</text>
</comment>
<organism evidence="2 3">
    <name type="scientific">Algimonas ampicilliniresistens</name>
    <dbReference type="NCBI Taxonomy" id="1298735"/>
    <lineage>
        <taxon>Bacteria</taxon>
        <taxon>Pseudomonadati</taxon>
        <taxon>Pseudomonadota</taxon>
        <taxon>Alphaproteobacteria</taxon>
        <taxon>Maricaulales</taxon>
        <taxon>Robiginitomaculaceae</taxon>
        <taxon>Algimonas</taxon>
    </lineage>
</organism>
<dbReference type="RefSeq" id="WP_284389658.1">
    <property type="nucleotide sequence ID" value="NZ_BSNK01000002.1"/>
</dbReference>